<dbReference type="Proteomes" id="UP000276133">
    <property type="component" value="Unassembled WGS sequence"/>
</dbReference>
<dbReference type="Gene3D" id="1.10.287.690">
    <property type="entry name" value="Helix hairpin bin"/>
    <property type="match status" value="1"/>
</dbReference>
<dbReference type="GO" id="GO:0003688">
    <property type="term" value="F:DNA replication origin binding"/>
    <property type="evidence" value="ECO:0007669"/>
    <property type="project" value="TreeGrafter"/>
</dbReference>
<dbReference type="EMBL" id="REGN01004132">
    <property type="protein sequence ID" value="RNA18984.1"/>
    <property type="molecule type" value="Genomic_DNA"/>
</dbReference>
<dbReference type="CDD" id="cd05532">
    <property type="entry name" value="POLBc_alpha"/>
    <property type="match status" value="1"/>
</dbReference>
<evidence type="ECO:0000256" key="9">
    <source>
        <dbReference type="ARBA" id="ARBA00022932"/>
    </source>
</evidence>
<comment type="subcellular location">
    <subcellularLocation>
        <location evidence="1">Nucleus</location>
    </subcellularLocation>
</comment>
<evidence type="ECO:0000256" key="7">
    <source>
        <dbReference type="ARBA" id="ARBA00022771"/>
    </source>
</evidence>
<dbReference type="PROSITE" id="PS00116">
    <property type="entry name" value="DNA_POLYMERASE_B"/>
    <property type="match status" value="1"/>
</dbReference>
<dbReference type="SUPFAM" id="SSF53098">
    <property type="entry name" value="Ribonuclease H-like"/>
    <property type="match status" value="1"/>
</dbReference>
<feature type="region of interest" description="Disordered" evidence="14">
    <location>
        <begin position="50"/>
        <end position="136"/>
    </location>
</feature>
<evidence type="ECO:0000313" key="18">
    <source>
        <dbReference type="EMBL" id="RNA18984.1"/>
    </source>
</evidence>
<dbReference type="GO" id="GO:0000166">
    <property type="term" value="F:nucleotide binding"/>
    <property type="evidence" value="ECO:0007669"/>
    <property type="project" value="InterPro"/>
</dbReference>
<comment type="similarity">
    <text evidence="2 12">Belongs to the DNA polymerase type-B family.</text>
</comment>
<dbReference type="Gene3D" id="3.90.1600.10">
    <property type="entry name" value="Palm domain of DNA polymerase"/>
    <property type="match status" value="1"/>
</dbReference>
<dbReference type="InterPro" id="IPR015088">
    <property type="entry name" value="Znf_DNA-dir_DNA_pol_B_alpha"/>
</dbReference>
<keyword evidence="7" id="KW-0863">Zinc-finger</keyword>
<keyword evidence="5 12" id="KW-0235">DNA replication</keyword>
<evidence type="ECO:0000256" key="5">
    <source>
        <dbReference type="ARBA" id="ARBA00022705"/>
    </source>
</evidence>
<evidence type="ECO:0000256" key="6">
    <source>
        <dbReference type="ARBA" id="ARBA00022723"/>
    </source>
</evidence>
<evidence type="ECO:0000259" key="17">
    <source>
        <dbReference type="Pfam" id="PF08996"/>
    </source>
</evidence>
<sequence length="1598" mass="183614">MDVDSDTPRNRNKKLNDKKLSALEKLKKARQGEKVEDDEEEEEEIYDYVEEYDEDYYEGDYSGKKGSKNRHRNDDHDQKAKKHSRKNIAKDKLSNIAEDEPDPKNDIRNAFFRASASSSKSKPEKKSEASMMENDDDLANEIMQELSKKSTRTPKLKATHTPSRSNIPFSSIVNTGISLSPAFKRKLSPSASNRNEEKRCSKKIELDDNLVQQLLETDSCDSDIKIINEPNKTETKENFLPVKSEPIEFDSSIIPADNLNIKEEKISVEEQNAERLSQLSLEANNSNLAHHLNLPIKQESNALDDFDLKTLMKNQSSSSRMLFYWLDAFEDVYSHTGTVYMFGKMPIAKVQNESQTSENFLTFVSVCCIVKNIPKCVHVLPRKFKRGSGSEAVTMDQVRQEIEFLLEKNRISSYRINVVKKNYAFDRRGGNKLDEEIPYESEYLQVEYFQNQHSNRQLPIDIQGEYFSCIFGANTPYLEHLLIDLKIKGPSWLLVSNAKRRDSEAGSGSMLSWCKLEYIIENFRNISVYHETVSLENPKIPLPPTPPLTILTLVLRTTLNHKTHEHEIVSACGLICQKFYLEKPTIPSSMKTQKTAIYDSYFCAVTKPSHVIFPYDFQNVVKLNVQKFRIEQCGSERALLAFLLCKMQALDVDIIVGHDLFGTNLDIILNRCMVNKVPHWSRLGRLKRSTMPNLPGHFKRGTHNSTANNLAIQQRIQTVFSGRLLCDIMISAKELLSKCKSFDLNELVSHVLYKKDKSSILERDYEEEKNVAAFYANSQLLIKFLQLAMMDATYILNIFNDLQCLQLAYQITCIAGNVLSRTLTGGRSERNEYLLLHAFNDKDFILPEKYSGYAKSSRQNAKPVKSVANKSLAKSEMSTNQTQEEMEDEMLSRMALEDDEDMPSSTNNTTLVKLEKVEPKNTHNTNSNSYQGGLVLDPKIGFYDKFILLLDFNSLYPSIIQEFNICFTTISRPTNELAETDIDEYLENFIKVPALDEKQGILPMEIRKLVDSRRQVKQLMQEKNLSPDLKMQYDIRQKALKLTANSVYGCLGFENSRFYCKPLAALITKNGRSILMKTKELVENKKIEVIYGDTDSIMINTNLTDYDQVIKLGNMIKSEVNKLYRHMEIDIDGVYKCLLLLRKKKYAALTIVGRNPKDMSLQCQQEIKGLDVVRRDWCLLAKQIGEKVIGEILSGNQFDQVLSNINKILTETGERIKKNSYDLSLFEISKQLNRNPEDYSDANHQPHVLVALRHNKDSNNSKKYKSGDVVSYIVCEDGTQNSSTQRSYSKSELFRNSDNLKLDTKYYLTQQVHPVVTRLCEPIEGIDAYQIAQSLGLDPNGFRHKNSASNSGSTIAIPQLSKQQKKIENFMNELEKYSNCLPFRFICPECKTESNWTSSFVKSNDVIKQEPVDVKMEADDDDDIKLEGTSIIISDTKKASNPKIKCILESCENPECTFKPLSKLAYIKNLITLQLGKFIRQYYQGWLVCEDPMCSFRTKRISCKYFHGKPQCVECERYATCMEFSHSDLYYQMKFFKFIFDHEAYKNCFKDDLIDVTNLIRNNKELEKALNQLKEHVHKKLKNNSFGIVNLTQLFKFF</sequence>
<protein>
    <recommendedName>
        <fullName evidence="12">DNA polymerase</fullName>
        <ecNumber evidence="12">2.7.7.7</ecNumber>
    </recommendedName>
</protein>
<dbReference type="NCBIfam" id="TIGR00592">
    <property type="entry name" value="pol2"/>
    <property type="match status" value="2"/>
</dbReference>
<feature type="domain" description="Zinc finger DNA-directed DNA polymerase family B alpha" evidence="17">
    <location>
        <begin position="1372"/>
        <end position="1595"/>
    </location>
</feature>
<feature type="region of interest" description="Disordered" evidence="14">
    <location>
        <begin position="1"/>
        <end position="20"/>
    </location>
</feature>
<dbReference type="Gene3D" id="2.40.50.730">
    <property type="match status" value="1"/>
</dbReference>
<dbReference type="InterPro" id="IPR036397">
    <property type="entry name" value="RNaseH_sf"/>
</dbReference>
<feature type="compositionally biased region" description="Polar residues" evidence="14">
    <location>
        <begin position="160"/>
        <end position="169"/>
    </location>
</feature>
<feature type="domain" description="DNA-directed DNA polymerase family B exonuclease" evidence="16">
    <location>
        <begin position="470"/>
        <end position="746"/>
    </location>
</feature>
<evidence type="ECO:0000256" key="12">
    <source>
        <dbReference type="RuleBase" id="RU000442"/>
    </source>
</evidence>
<dbReference type="InterPro" id="IPR006133">
    <property type="entry name" value="DNA-dir_DNA_pol_B_exonuc"/>
</dbReference>
<keyword evidence="13" id="KW-0175">Coiled coil</keyword>
<dbReference type="CDD" id="cd05776">
    <property type="entry name" value="DNA_polB_alpha_exo"/>
    <property type="match status" value="1"/>
</dbReference>
<evidence type="ECO:0000256" key="11">
    <source>
        <dbReference type="ARBA" id="ARBA00023242"/>
    </source>
</evidence>
<dbReference type="FunFam" id="1.10.287.690:FF:000003">
    <property type="entry name" value="DNA polymerase"/>
    <property type="match status" value="1"/>
</dbReference>
<dbReference type="GO" id="GO:0033554">
    <property type="term" value="P:cellular response to stress"/>
    <property type="evidence" value="ECO:0007669"/>
    <property type="project" value="UniProtKB-ARBA"/>
</dbReference>
<evidence type="ECO:0000256" key="8">
    <source>
        <dbReference type="ARBA" id="ARBA00022833"/>
    </source>
</evidence>
<dbReference type="Gene3D" id="1.10.132.60">
    <property type="entry name" value="DNA polymerase family B, C-terminal domain"/>
    <property type="match status" value="1"/>
</dbReference>
<dbReference type="InterPro" id="IPR006172">
    <property type="entry name" value="DNA-dir_DNA_pol_B"/>
</dbReference>
<dbReference type="InterPro" id="IPR006134">
    <property type="entry name" value="DNA-dir_DNA_pol_B_multi_dom"/>
</dbReference>
<dbReference type="InterPro" id="IPR042087">
    <property type="entry name" value="DNA_pol_B_thumb"/>
</dbReference>
<organism evidence="18 19">
    <name type="scientific">Brachionus plicatilis</name>
    <name type="common">Marine rotifer</name>
    <name type="synonym">Brachionus muelleri</name>
    <dbReference type="NCBI Taxonomy" id="10195"/>
    <lineage>
        <taxon>Eukaryota</taxon>
        <taxon>Metazoa</taxon>
        <taxon>Spiralia</taxon>
        <taxon>Gnathifera</taxon>
        <taxon>Rotifera</taxon>
        <taxon>Eurotatoria</taxon>
        <taxon>Monogononta</taxon>
        <taxon>Pseudotrocha</taxon>
        <taxon>Ploima</taxon>
        <taxon>Brachionidae</taxon>
        <taxon>Brachionus</taxon>
    </lineage>
</organism>
<dbReference type="EC" id="2.7.7.7" evidence="12"/>
<dbReference type="GO" id="GO:0003682">
    <property type="term" value="F:chromatin binding"/>
    <property type="evidence" value="ECO:0007669"/>
    <property type="project" value="TreeGrafter"/>
</dbReference>
<evidence type="ECO:0000256" key="14">
    <source>
        <dbReference type="SAM" id="MobiDB-lite"/>
    </source>
</evidence>
<keyword evidence="6" id="KW-0479">Metal-binding</keyword>
<dbReference type="PRINTS" id="PR00106">
    <property type="entry name" value="DNAPOLB"/>
</dbReference>
<dbReference type="PANTHER" id="PTHR45861:SF1">
    <property type="entry name" value="DNA POLYMERASE ALPHA CATALYTIC SUBUNIT"/>
    <property type="match status" value="1"/>
</dbReference>
<keyword evidence="8" id="KW-0862">Zinc</keyword>
<evidence type="ECO:0000256" key="3">
    <source>
        <dbReference type="ARBA" id="ARBA00022679"/>
    </source>
</evidence>
<dbReference type="Pfam" id="PF00136">
    <property type="entry name" value="DNA_pol_B"/>
    <property type="match status" value="1"/>
</dbReference>
<feature type="compositionally biased region" description="Basic residues" evidence="14">
    <location>
        <begin position="149"/>
        <end position="158"/>
    </location>
</feature>
<accession>A0A3M7R6H2</accession>
<comment type="catalytic activity">
    <reaction evidence="12">
        <text>DNA(n) + a 2'-deoxyribonucleoside 5'-triphosphate = DNA(n+1) + diphosphate</text>
        <dbReference type="Rhea" id="RHEA:22508"/>
        <dbReference type="Rhea" id="RHEA-COMP:17339"/>
        <dbReference type="Rhea" id="RHEA-COMP:17340"/>
        <dbReference type="ChEBI" id="CHEBI:33019"/>
        <dbReference type="ChEBI" id="CHEBI:61560"/>
        <dbReference type="ChEBI" id="CHEBI:173112"/>
        <dbReference type="EC" id="2.7.7.7"/>
    </reaction>
</comment>
<evidence type="ECO:0000259" key="15">
    <source>
        <dbReference type="Pfam" id="PF00136"/>
    </source>
</evidence>
<dbReference type="GO" id="GO:0008270">
    <property type="term" value="F:zinc ion binding"/>
    <property type="evidence" value="ECO:0007669"/>
    <property type="project" value="UniProtKB-KW"/>
</dbReference>
<dbReference type="GO" id="GO:0006273">
    <property type="term" value="P:lagging strand elongation"/>
    <property type="evidence" value="ECO:0007669"/>
    <property type="project" value="TreeGrafter"/>
</dbReference>
<dbReference type="SUPFAM" id="SSF56672">
    <property type="entry name" value="DNA/RNA polymerases"/>
    <property type="match status" value="1"/>
</dbReference>
<dbReference type="InterPro" id="IPR043502">
    <property type="entry name" value="DNA/RNA_pol_sf"/>
</dbReference>
<evidence type="ECO:0000256" key="1">
    <source>
        <dbReference type="ARBA" id="ARBA00004123"/>
    </source>
</evidence>
<evidence type="ECO:0000256" key="2">
    <source>
        <dbReference type="ARBA" id="ARBA00005755"/>
    </source>
</evidence>
<reference evidence="18 19" key="1">
    <citation type="journal article" date="2018" name="Sci. Rep.">
        <title>Genomic signatures of local adaptation to the degree of environmental predictability in rotifers.</title>
        <authorList>
            <person name="Franch-Gras L."/>
            <person name="Hahn C."/>
            <person name="Garcia-Roger E.M."/>
            <person name="Carmona M.J."/>
            <person name="Serra M."/>
            <person name="Gomez A."/>
        </authorList>
    </citation>
    <scope>NUCLEOTIDE SEQUENCE [LARGE SCALE GENOMIC DNA]</scope>
    <source>
        <strain evidence="18">HYR1</strain>
    </source>
</reference>
<dbReference type="GO" id="GO:0006272">
    <property type="term" value="P:leading strand elongation"/>
    <property type="evidence" value="ECO:0007669"/>
    <property type="project" value="TreeGrafter"/>
</dbReference>
<keyword evidence="11" id="KW-0539">Nucleus</keyword>
<dbReference type="Pfam" id="PF03104">
    <property type="entry name" value="DNA_pol_B_exo1"/>
    <property type="match status" value="1"/>
</dbReference>
<keyword evidence="19" id="KW-1185">Reference proteome</keyword>
<comment type="caution">
    <text evidence="18">The sequence shown here is derived from an EMBL/GenBank/DDBJ whole genome shotgun (WGS) entry which is preliminary data.</text>
</comment>
<keyword evidence="3 12" id="KW-0808">Transferase</keyword>
<gene>
    <name evidence="18" type="ORF">BpHYR1_037873</name>
</gene>
<dbReference type="FunFam" id="1.10.132.60:FF:000004">
    <property type="entry name" value="DNA polymerase"/>
    <property type="match status" value="1"/>
</dbReference>
<proteinExistence type="inferred from homology"/>
<dbReference type="SMART" id="SM00486">
    <property type="entry name" value="POLBc"/>
    <property type="match status" value="1"/>
</dbReference>
<dbReference type="InterPro" id="IPR017964">
    <property type="entry name" value="DNA-dir_DNA_pol_B_CS"/>
</dbReference>
<dbReference type="GO" id="GO:1902975">
    <property type="term" value="P:mitotic DNA replication initiation"/>
    <property type="evidence" value="ECO:0007669"/>
    <property type="project" value="InterPro"/>
</dbReference>
<dbReference type="Pfam" id="PF08996">
    <property type="entry name" value="zf-DNA_Pol"/>
    <property type="match status" value="1"/>
</dbReference>
<dbReference type="Gene3D" id="3.30.70.2820">
    <property type="match status" value="1"/>
</dbReference>
<dbReference type="GO" id="GO:0005658">
    <property type="term" value="C:alpha DNA polymerase:primase complex"/>
    <property type="evidence" value="ECO:0007669"/>
    <property type="project" value="UniProtKB-ARBA"/>
</dbReference>
<evidence type="ECO:0000313" key="19">
    <source>
        <dbReference type="Proteomes" id="UP000276133"/>
    </source>
</evidence>
<keyword evidence="4 12" id="KW-0548">Nucleotidyltransferase</keyword>
<dbReference type="Gene3D" id="3.30.420.10">
    <property type="entry name" value="Ribonuclease H-like superfamily/Ribonuclease H"/>
    <property type="match status" value="1"/>
</dbReference>
<feature type="domain" description="DNA-directed DNA polymerase family B multifunctional" evidence="15">
    <location>
        <begin position="819"/>
        <end position="1323"/>
    </location>
</feature>
<dbReference type="InterPro" id="IPR023211">
    <property type="entry name" value="DNA_pol_palm_dom_sf"/>
</dbReference>
<dbReference type="PANTHER" id="PTHR45861">
    <property type="entry name" value="DNA POLYMERASE ALPHA CATALYTIC SUBUNIT"/>
    <property type="match status" value="1"/>
</dbReference>
<evidence type="ECO:0000256" key="13">
    <source>
        <dbReference type="SAM" id="Coils"/>
    </source>
</evidence>
<name>A0A3M7R6H2_BRAPC</name>
<feature type="coiled-coil region" evidence="13">
    <location>
        <begin position="1556"/>
        <end position="1583"/>
    </location>
</feature>
<dbReference type="InterPro" id="IPR038256">
    <property type="entry name" value="Pol_alpha_znc_sf"/>
</dbReference>
<feature type="region of interest" description="Disordered" evidence="14">
    <location>
        <begin position="149"/>
        <end position="169"/>
    </location>
</feature>
<dbReference type="InterPro" id="IPR045846">
    <property type="entry name" value="POLBc_alpha"/>
</dbReference>
<evidence type="ECO:0000256" key="4">
    <source>
        <dbReference type="ARBA" id="ARBA00022695"/>
    </source>
</evidence>
<evidence type="ECO:0000259" key="16">
    <source>
        <dbReference type="Pfam" id="PF03104"/>
    </source>
</evidence>
<keyword evidence="9 12" id="KW-0239">DNA-directed DNA polymerase</keyword>
<dbReference type="Gene3D" id="1.10.3200.20">
    <property type="entry name" value="DNA Polymerase alpha, zinc finger"/>
    <property type="match status" value="1"/>
</dbReference>
<dbReference type="Gene3D" id="6.10.10.100">
    <property type="match status" value="1"/>
</dbReference>
<feature type="region of interest" description="Disordered" evidence="14">
    <location>
        <begin position="861"/>
        <end position="885"/>
    </location>
</feature>
<keyword evidence="10 12" id="KW-0238">DNA-binding</keyword>
<dbReference type="GO" id="GO:0003697">
    <property type="term" value="F:single-stranded DNA binding"/>
    <property type="evidence" value="ECO:0007669"/>
    <property type="project" value="TreeGrafter"/>
</dbReference>
<dbReference type="STRING" id="10195.A0A3M7R6H2"/>
<evidence type="ECO:0000256" key="10">
    <source>
        <dbReference type="ARBA" id="ARBA00023125"/>
    </source>
</evidence>
<dbReference type="OrthoDB" id="6755010at2759"/>
<dbReference type="GO" id="GO:0003887">
    <property type="term" value="F:DNA-directed DNA polymerase activity"/>
    <property type="evidence" value="ECO:0007669"/>
    <property type="project" value="UniProtKB-KW"/>
</dbReference>
<dbReference type="InterPro" id="IPR012337">
    <property type="entry name" value="RNaseH-like_sf"/>
</dbReference>